<feature type="non-terminal residue" evidence="2">
    <location>
        <position position="640"/>
    </location>
</feature>
<dbReference type="InterPro" id="IPR002172">
    <property type="entry name" value="LDrepeatLR_classA_rpt"/>
</dbReference>
<name>A0ABN8M432_9CNID</name>
<reference evidence="2 3" key="1">
    <citation type="submission" date="2022-05" db="EMBL/GenBank/DDBJ databases">
        <authorList>
            <consortium name="Genoscope - CEA"/>
            <person name="William W."/>
        </authorList>
    </citation>
    <scope>NUCLEOTIDE SEQUENCE [LARGE SCALE GENOMIC DNA]</scope>
</reference>
<dbReference type="Gene3D" id="4.10.1240.10">
    <property type="entry name" value="GPCR, family 2, extracellular hormone receptor domain"/>
    <property type="match status" value="1"/>
</dbReference>
<gene>
    <name evidence="2" type="ORF">PEVE_00016397</name>
</gene>
<evidence type="ECO:0000313" key="3">
    <source>
        <dbReference type="Proteomes" id="UP001159427"/>
    </source>
</evidence>
<evidence type="ECO:0000313" key="2">
    <source>
        <dbReference type="EMBL" id="CAH3022694.1"/>
    </source>
</evidence>
<protein>
    <submittedName>
        <fullName evidence="2">Uncharacterized protein</fullName>
    </submittedName>
</protein>
<dbReference type="Proteomes" id="UP001159427">
    <property type="component" value="Unassembled WGS sequence"/>
</dbReference>
<keyword evidence="1" id="KW-1015">Disulfide bond</keyword>
<keyword evidence="3" id="KW-1185">Reference proteome</keyword>
<evidence type="ECO:0000256" key="1">
    <source>
        <dbReference type="ARBA" id="ARBA00023157"/>
    </source>
</evidence>
<proteinExistence type="predicted"/>
<accession>A0ABN8M432</accession>
<sequence length="640" mass="72968">MDSSGKIKKHQETWFKNDCITCACVNGSVNCTRYEVNVTYGLFEVKTYPICERCLHTFENDSFEDCKEVCKDEEGETYLIKSSTFSWRVSPCLSCHCSRGLLSCKKTLEVNFPGYFHGIYVIHENCSQPSCKVSQFLRNKKDECKVLEEVSKQMRGHLSFCPNSHQLVSSHIDDECKLTYCFRNYSMIRCRTAITCQDEELNKYFEGATWSVGTCIQCSCQSGLIKCTRTISVSSSKNFEGRITEHCNQTECNVARYVQENKAKCRACRWNSKVFYGDDHWKDDGVDFYCLQNPGHKMTRPGCYLGKRKAAVCTGAIRGLNKLHSITKGELFLCDSGDEILWGEERCDLRNDCYDFSDEKNCSNHFCQSEIKFGVHWPRTKTGEEVTVECSLVDSNLTGAFSSKCGTNRQPGTTWFHMITCGCERKALVDYFRQKMQGINTTNIVNISTEFVNSYDRFKNKGVLLEMINDLFSSVRRVISPITRRNSHKAIQLGEQIRELLLNRGAFYVRNYDGNVFCQQRNLAQARDNLISRVLKFLSSTPGYAITNVPSTEGAPRALDPSPIAKKIWLSIHPRNFGSLVTILFIERIQLIMQLHSAPLITDETVKGPSERPFNPTPTVLNFSTEISQKYNTTSKEVII</sequence>
<dbReference type="CDD" id="cd00112">
    <property type="entry name" value="LDLa"/>
    <property type="match status" value="1"/>
</dbReference>
<comment type="caution">
    <text evidence="2">The sequence shown here is derived from an EMBL/GenBank/DDBJ whole genome shotgun (WGS) entry which is preliminary data.</text>
</comment>
<organism evidence="2 3">
    <name type="scientific">Porites evermanni</name>
    <dbReference type="NCBI Taxonomy" id="104178"/>
    <lineage>
        <taxon>Eukaryota</taxon>
        <taxon>Metazoa</taxon>
        <taxon>Cnidaria</taxon>
        <taxon>Anthozoa</taxon>
        <taxon>Hexacorallia</taxon>
        <taxon>Scleractinia</taxon>
        <taxon>Fungiina</taxon>
        <taxon>Poritidae</taxon>
        <taxon>Porites</taxon>
    </lineage>
</organism>
<dbReference type="EMBL" id="CALNXI010000229">
    <property type="protein sequence ID" value="CAH3022694.1"/>
    <property type="molecule type" value="Genomic_DNA"/>
</dbReference>
<dbReference type="InterPro" id="IPR036445">
    <property type="entry name" value="GPCR_2_extracell_dom_sf"/>
</dbReference>
<dbReference type="InterPro" id="IPR036055">
    <property type="entry name" value="LDL_receptor-like_sf"/>
</dbReference>
<dbReference type="SUPFAM" id="SSF57424">
    <property type="entry name" value="LDL receptor-like module"/>
    <property type="match status" value="1"/>
</dbReference>
<dbReference type="Gene3D" id="2.10.70.10">
    <property type="entry name" value="Complement Module, domain 1"/>
    <property type="match status" value="1"/>
</dbReference>